<evidence type="ECO:0000313" key="2">
    <source>
        <dbReference type="Proteomes" id="UP000092445"/>
    </source>
</evidence>
<organism evidence="1 2">
    <name type="scientific">Glossina pallidipes</name>
    <name type="common">Tsetse fly</name>
    <dbReference type="NCBI Taxonomy" id="7398"/>
    <lineage>
        <taxon>Eukaryota</taxon>
        <taxon>Metazoa</taxon>
        <taxon>Ecdysozoa</taxon>
        <taxon>Arthropoda</taxon>
        <taxon>Hexapoda</taxon>
        <taxon>Insecta</taxon>
        <taxon>Pterygota</taxon>
        <taxon>Neoptera</taxon>
        <taxon>Endopterygota</taxon>
        <taxon>Diptera</taxon>
        <taxon>Brachycera</taxon>
        <taxon>Muscomorpha</taxon>
        <taxon>Hippoboscoidea</taxon>
        <taxon>Glossinidae</taxon>
        <taxon>Glossina</taxon>
    </lineage>
</organism>
<reference evidence="1" key="2">
    <citation type="submission" date="2020-05" db="UniProtKB">
        <authorList>
            <consortium name="EnsemblMetazoa"/>
        </authorList>
    </citation>
    <scope>IDENTIFICATION</scope>
    <source>
        <strain evidence="1">IAEA</strain>
    </source>
</reference>
<dbReference type="Proteomes" id="UP000092445">
    <property type="component" value="Unassembled WGS sequence"/>
</dbReference>
<dbReference type="AlphaFoldDB" id="A0A1A9Z1M3"/>
<dbReference type="VEuPathDB" id="VectorBase:GPAI000928"/>
<proteinExistence type="predicted"/>
<protein>
    <submittedName>
        <fullName evidence="1">Uncharacterized protein</fullName>
    </submittedName>
</protein>
<dbReference type="EnsemblMetazoa" id="GPAI000928-RA">
    <property type="protein sequence ID" value="GPAI000928-PA"/>
    <property type="gene ID" value="GPAI000928"/>
</dbReference>
<reference evidence="2" key="1">
    <citation type="submission" date="2014-03" db="EMBL/GenBank/DDBJ databases">
        <authorList>
            <person name="Aksoy S."/>
            <person name="Warren W."/>
            <person name="Wilson R.K."/>
        </authorList>
    </citation>
    <scope>NUCLEOTIDE SEQUENCE [LARGE SCALE GENOMIC DNA]</scope>
    <source>
        <strain evidence="2">IAEA</strain>
    </source>
</reference>
<name>A0A1A9Z1M3_GLOPL</name>
<accession>A0A1A9Z1M3</accession>
<keyword evidence="2" id="KW-1185">Reference proteome</keyword>
<sequence>MNQVSRGDIGNVLWGFIERFKSFLEKTNHGGNDAFVNDLRLQAEKMREVLFFYLIRTIEMCSVCLDDYNPEHSINKKSCQGQTLVVNITNINTHENYSDCVCLSLLMPHLRTICGLINAQIQLGPLHVIYSGYSSGIGTRFPVLSTLLRKGISQNIRLLNPNKKWISYDVCRKEYPIHVFTLAKTDLELEIEGVLRNHVVT</sequence>
<evidence type="ECO:0000313" key="1">
    <source>
        <dbReference type="EnsemblMetazoa" id="GPAI000928-PA"/>
    </source>
</evidence>